<gene>
    <name evidence="5" type="ORF">METZ01_LOCUS214451</name>
</gene>
<keyword evidence="2" id="KW-0479">Metal-binding</keyword>
<dbReference type="InterPro" id="IPR007197">
    <property type="entry name" value="rSAM"/>
</dbReference>
<dbReference type="SFLD" id="SFLDS00029">
    <property type="entry name" value="Radical_SAM"/>
    <property type="match status" value="1"/>
</dbReference>
<dbReference type="GO" id="GO:0046872">
    <property type="term" value="F:metal ion binding"/>
    <property type="evidence" value="ECO:0007669"/>
    <property type="project" value="UniProtKB-KW"/>
</dbReference>
<keyword evidence="3" id="KW-0408">Iron</keyword>
<evidence type="ECO:0000256" key="2">
    <source>
        <dbReference type="ARBA" id="ARBA00022723"/>
    </source>
</evidence>
<accession>A0A382FHI7</accession>
<reference evidence="5" key="1">
    <citation type="submission" date="2018-05" db="EMBL/GenBank/DDBJ databases">
        <authorList>
            <person name="Lanie J.A."/>
            <person name="Ng W.-L."/>
            <person name="Kazmierczak K.M."/>
            <person name="Andrzejewski T.M."/>
            <person name="Davidsen T.M."/>
            <person name="Wayne K.J."/>
            <person name="Tettelin H."/>
            <person name="Glass J.I."/>
            <person name="Rusch D."/>
            <person name="Podicherti R."/>
            <person name="Tsui H.-C.T."/>
            <person name="Winkler M.E."/>
        </authorList>
    </citation>
    <scope>NUCLEOTIDE SEQUENCE</scope>
</reference>
<dbReference type="AlphaFoldDB" id="A0A382FHI7"/>
<dbReference type="InterPro" id="IPR013785">
    <property type="entry name" value="Aldolase_TIM"/>
</dbReference>
<evidence type="ECO:0008006" key="6">
    <source>
        <dbReference type="Google" id="ProtNLM"/>
    </source>
</evidence>
<dbReference type="InterPro" id="IPR058240">
    <property type="entry name" value="rSAM_sf"/>
</dbReference>
<dbReference type="GO" id="GO:0003824">
    <property type="term" value="F:catalytic activity"/>
    <property type="evidence" value="ECO:0007669"/>
    <property type="project" value="InterPro"/>
</dbReference>
<dbReference type="EMBL" id="UINC01049609">
    <property type="protein sequence ID" value="SVB61597.1"/>
    <property type="molecule type" value="Genomic_DNA"/>
</dbReference>
<evidence type="ECO:0000256" key="3">
    <source>
        <dbReference type="ARBA" id="ARBA00023004"/>
    </source>
</evidence>
<proteinExistence type="predicted"/>
<dbReference type="Gene3D" id="3.20.20.70">
    <property type="entry name" value="Aldolase class I"/>
    <property type="match status" value="1"/>
</dbReference>
<sequence length="71" mass="8197">MITKKANLIRVLKNINFTKNEPISVVHFLTNRCNARCSFCFIDFDDPNTFKGELTLEEIEKLTKSFGKSLL</sequence>
<dbReference type="GO" id="GO:0051536">
    <property type="term" value="F:iron-sulfur cluster binding"/>
    <property type="evidence" value="ECO:0007669"/>
    <property type="project" value="UniProtKB-KW"/>
</dbReference>
<feature type="non-terminal residue" evidence="5">
    <location>
        <position position="71"/>
    </location>
</feature>
<keyword evidence="1" id="KW-0949">S-adenosyl-L-methionine</keyword>
<evidence type="ECO:0000256" key="1">
    <source>
        <dbReference type="ARBA" id="ARBA00022691"/>
    </source>
</evidence>
<name>A0A382FHI7_9ZZZZ</name>
<keyword evidence="4" id="KW-0411">Iron-sulfur</keyword>
<protein>
    <recommendedName>
        <fullName evidence="6">Radical SAM core domain-containing protein</fullName>
    </recommendedName>
</protein>
<dbReference type="SUPFAM" id="SSF102114">
    <property type="entry name" value="Radical SAM enzymes"/>
    <property type="match status" value="1"/>
</dbReference>
<evidence type="ECO:0000256" key="4">
    <source>
        <dbReference type="ARBA" id="ARBA00023014"/>
    </source>
</evidence>
<organism evidence="5">
    <name type="scientific">marine metagenome</name>
    <dbReference type="NCBI Taxonomy" id="408172"/>
    <lineage>
        <taxon>unclassified sequences</taxon>
        <taxon>metagenomes</taxon>
        <taxon>ecological metagenomes</taxon>
    </lineage>
</organism>
<evidence type="ECO:0000313" key="5">
    <source>
        <dbReference type="EMBL" id="SVB61597.1"/>
    </source>
</evidence>